<evidence type="ECO:0000313" key="1">
    <source>
        <dbReference type="EMBL" id="MDQ0152946.1"/>
    </source>
</evidence>
<evidence type="ECO:0000313" key="2">
    <source>
        <dbReference type="Proteomes" id="UP001241537"/>
    </source>
</evidence>
<comment type="caution">
    <text evidence="1">The sequence shown here is derived from an EMBL/GenBank/DDBJ whole genome shotgun (WGS) entry which is preliminary data.</text>
</comment>
<name>A0AAE3VAW9_9FIRM</name>
<dbReference type="GO" id="GO:0003677">
    <property type="term" value="F:DNA binding"/>
    <property type="evidence" value="ECO:0007669"/>
    <property type="project" value="InterPro"/>
</dbReference>
<organism evidence="1 2">
    <name type="scientific">Moryella indoligenes</name>
    <dbReference type="NCBI Taxonomy" id="371674"/>
    <lineage>
        <taxon>Bacteria</taxon>
        <taxon>Bacillati</taxon>
        <taxon>Bacillota</taxon>
        <taxon>Clostridia</taxon>
        <taxon>Lachnospirales</taxon>
        <taxon>Lachnospiraceae</taxon>
        <taxon>Moryella</taxon>
    </lineage>
</organism>
<dbReference type="InterPro" id="IPR016177">
    <property type="entry name" value="DNA-bd_dom_sf"/>
</dbReference>
<gene>
    <name evidence="1" type="ORF">J2S20_001647</name>
</gene>
<dbReference type="AlphaFoldDB" id="A0AAE3VAW9"/>
<protein>
    <recommendedName>
        <fullName evidence="3">AP2 domain protein</fullName>
    </recommendedName>
</protein>
<sequence>MRKYVVGETYGCLKILRQSSSKPAKYIVVCTRCGQEREIPSDKICLFLTGCSTCRAEERLNKAKKYYNSFKGEMFGDLEVLGFCDEKKCANSYLARCKCHKCGDKTLVRFSELLHGDARECSNCAKKHLQLGIQRSLDTSKGGSCLSCTLDRKKLNGNNTTGHRGVTYRAKQNRFHAYLTFQRHQYWLGSYARIEDAIAAREAAEKEIYGSFVEWYQNTYPDLWEKYYGKKQN</sequence>
<evidence type="ECO:0008006" key="3">
    <source>
        <dbReference type="Google" id="ProtNLM"/>
    </source>
</evidence>
<dbReference type="SUPFAM" id="SSF54171">
    <property type="entry name" value="DNA-binding domain"/>
    <property type="match status" value="1"/>
</dbReference>
<dbReference type="Proteomes" id="UP001241537">
    <property type="component" value="Unassembled WGS sequence"/>
</dbReference>
<keyword evidence="2" id="KW-1185">Reference proteome</keyword>
<dbReference type="RefSeq" id="WP_307254915.1">
    <property type="nucleotide sequence ID" value="NZ_JAUSTO010000009.1"/>
</dbReference>
<reference evidence="1" key="1">
    <citation type="submission" date="2023-07" db="EMBL/GenBank/DDBJ databases">
        <title>Genomic Encyclopedia of Type Strains, Phase IV (KMG-IV): sequencing the most valuable type-strain genomes for metagenomic binning, comparative biology and taxonomic classification.</title>
        <authorList>
            <person name="Goeker M."/>
        </authorList>
    </citation>
    <scope>NUCLEOTIDE SEQUENCE</scope>
    <source>
        <strain evidence="1">DSM 19659</strain>
    </source>
</reference>
<proteinExistence type="predicted"/>
<dbReference type="EMBL" id="JAUSTO010000009">
    <property type="protein sequence ID" value="MDQ0152946.1"/>
    <property type="molecule type" value="Genomic_DNA"/>
</dbReference>
<accession>A0AAE3VAW9</accession>